<dbReference type="GO" id="GO:0005886">
    <property type="term" value="C:plasma membrane"/>
    <property type="evidence" value="ECO:0007669"/>
    <property type="project" value="TreeGrafter"/>
</dbReference>
<feature type="transmembrane region" description="Helical" evidence="6">
    <location>
        <begin position="196"/>
        <end position="217"/>
    </location>
</feature>
<feature type="transmembrane region" description="Helical" evidence="6">
    <location>
        <begin position="467"/>
        <end position="487"/>
    </location>
</feature>
<reference evidence="8 9" key="1">
    <citation type="journal article" date="2013" name="BMC Genomics">
        <title>Genomics-driven discovery of the pneumocandin biosynthetic gene cluster in the fungus Glarea lozoyensis.</title>
        <authorList>
            <person name="Chen L."/>
            <person name="Yue Q."/>
            <person name="Zhang X."/>
            <person name="Xiang M."/>
            <person name="Wang C."/>
            <person name="Li S."/>
            <person name="Che Y."/>
            <person name="Ortiz-Lopez F.J."/>
            <person name="Bills G.F."/>
            <person name="Liu X."/>
            <person name="An Z."/>
        </authorList>
    </citation>
    <scope>NUCLEOTIDE SEQUENCE [LARGE SCALE GENOMIC DNA]</scope>
    <source>
        <strain evidence="9">ATCC 20868 / MF5171</strain>
    </source>
</reference>
<dbReference type="OrthoDB" id="440553at2759"/>
<evidence type="ECO:0000256" key="3">
    <source>
        <dbReference type="ARBA" id="ARBA00022989"/>
    </source>
</evidence>
<protein>
    <submittedName>
        <fullName evidence="8">MFS general substrate transporter</fullName>
    </submittedName>
</protein>
<evidence type="ECO:0000313" key="9">
    <source>
        <dbReference type="Proteomes" id="UP000016922"/>
    </source>
</evidence>
<dbReference type="SUPFAM" id="SSF103473">
    <property type="entry name" value="MFS general substrate transporter"/>
    <property type="match status" value="1"/>
</dbReference>
<dbReference type="PANTHER" id="PTHR23502">
    <property type="entry name" value="MAJOR FACILITATOR SUPERFAMILY"/>
    <property type="match status" value="1"/>
</dbReference>
<feature type="transmembrane region" description="Helical" evidence="6">
    <location>
        <begin position="170"/>
        <end position="190"/>
    </location>
</feature>
<dbReference type="OMA" id="PMLSTCN"/>
<sequence length="526" mass="56925">MSVVPENKPEAIDGHQVKETEVVPHVVEVYSVFSSGMRLYLTYLLGIVLLISTLTSTIYAPLLSLLSTHFSVSIQSINLTVTVYAIFQALSPAFFASLADAFGRRPVLLGVLAIYACASLGLTLNKSSYGVLLALRALQSIGGSATVPIAYGIVADVAVPSQRGKMLGPIQSTCNAICAVSPVIGGAIALGSGGVVWVFLSLLIIAVLLLVLVAFTLPETARNVVGNGSLPVSGIWRTWMSFISHTKRYEPSRKTCLSEPAKQRVRWRPIQVFTSFRIILYPDAASILLMIAPSYAVYYTFQAAVPVIFSEVYQYNTLEIGLALMPVLAGLTGGGILAGKLLDMNYAKFARKCNIDTTALDKNNLRDFHIEAARYRHCLPFILSETALIIAYGWVVQLHVHPALPMILQFFICATSTVMTYTAAALLVDVFPESPSTAFASAQIARCGVSAASVAILQPLIDAVGRGWYFTIFGSFVGLLSLVSLAVTRTKGMKWRQSRQQLMTPNAATQDVRKTEDQEPQKATTK</sequence>
<dbReference type="Gene3D" id="1.20.1720.10">
    <property type="entry name" value="Multidrug resistance protein D"/>
    <property type="match status" value="1"/>
</dbReference>
<dbReference type="Pfam" id="PF07690">
    <property type="entry name" value="MFS_1"/>
    <property type="match status" value="1"/>
</dbReference>
<dbReference type="EMBL" id="KE145353">
    <property type="protein sequence ID" value="EPE35697.1"/>
    <property type="molecule type" value="Genomic_DNA"/>
</dbReference>
<feature type="transmembrane region" description="Helical" evidence="6">
    <location>
        <begin position="407"/>
        <end position="431"/>
    </location>
</feature>
<evidence type="ECO:0000256" key="5">
    <source>
        <dbReference type="SAM" id="MobiDB-lite"/>
    </source>
</evidence>
<dbReference type="Gene3D" id="1.20.1250.20">
    <property type="entry name" value="MFS general substrate transporter like domains"/>
    <property type="match status" value="1"/>
</dbReference>
<feature type="transmembrane region" description="Helical" evidence="6">
    <location>
        <begin position="107"/>
        <end position="125"/>
    </location>
</feature>
<keyword evidence="2 6" id="KW-0812">Transmembrane</keyword>
<dbReference type="HOGENOM" id="CLU_008455_8_4_1"/>
<feature type="transmembrane region" description="Helical" evidence="6">
    <location>
        <begin position="74"/>
        <end position="95"/>
    </location>
</feature>
<keyword evidence="4 6" id="KW-0472">Membrane</keyword>
<feature type="domain" description="Major facilitator superfamily (MFS) profile" evidence="7">
    <location>
        <begin position="41"/>
        <end position="492"/>
    </location>
</feature>
<evidence type="ECO:0000313" key="8">
    <source>
        <dbReference type="EMBL" id="EPE35697.1"/>
    </source>
</evidence>
<feature type="transmembrane region" description="Helical" evidence="6">
    <location>
        <begin position="137"/>
        <end position="158"/>
    </location>
</feature>
<dbReference type="PANTHER" id="PTHR23502:SF151">
    <property type="entry name" value="MAJOR FACILITATOR SUPERFAMILY (MFS) PROFILE DOMAIN-CONTAINING PROTEIN"/>
    <property type="match status" value="1"/>
</dbReference>
<dbReference type="GeneID" id="19464089"/>
<evidence type="ECO:0000256" key="6">
    <source>
        <dbReference type="SAM" id="Phobius"/>
    </source>
</evidence>
<organism evidence="8 9">
    <name type="scientific">Glarea lozoyensis (strain ATCC 20868 / MF5171)</name>
    <dbReference type="NCBI Taxonomy" id="1116229"/>
    <lineage>
        <taxon>Eukaryota</taxon>
        <taxon>Fungi</taxon>
        <taxon>Dikarya</taxon>
        <taxon>Ascomycota</taxon>
        <taxon>Pezizomycotina</taxon>
        <taxon>Leotiomycetes</taxon>
        <taxon>Helotiales</taxon>
        <taxon>Helotiaceae</taxon>
        <taxon>Glarea</taxon>
    </lineage>
</organism>
<dbReference type="AlphaFoldDB" id="S3DB47"/>
<feature type="transmembrane region" description="Helical" evidence="6">
    <location>
        <begin position="378"/>
        <end position="395"/>
    </location>
</feature>
<proteinExistence type="predicted"/>
<dbReference type="InterPro" id="IPR020846">
    <property type="entry name" value="MFS_dom"/>
</dbReference>
<evidence type="ECO:0000256" key="4">
    <source>
        <dbReference type="ARBA" id="ARBA00023136"/>
    </source>
</evidence>
<feature type="compositionally biased region" description="Basic and acidic residues" evidence="5">
    <location>
        <begin position="511"/>
        <end position="520"/>
    </location>
</feature>
<keyword evidence="9" id="KW-1185">Reference proteome</keyword>
<evidence type="ECO:0000256" key="2">
    <source>
        <dbReference type="ARBA" id="ARBA00022692"/>
    </source>
</evidence>
<dbReference type="Proteomes" id="UP000016922">
    <property type="component" value="Unassembled WGS sequence"/>
</dbReference>
<feature type="transmembrane region" description="Helical" evidence="6">
    <location>
        <begin position="320"/>
        <end position="342"/>
    </location>
</feature>
<evidence type="ECO:0000259" key="7">
    <source>
        <dbReference type="PROSITE" id="PS50850"/>
    </source>
</evidence>
<name>S3DB47_GLAL2</name>
<dbReference type="GO" id="GO:0022857">
    <property type="term" value="F:transmembrane transporter activity"/>
    <property type="evidence" value="ECO:0007669"/>
    <property type="project" value="InterPro"/>
</dbReference>
<dbReference type="RefSeq" id="XP_008076515.1">
    <property type="nucleotide sequence ID" value="XM_008078324.1"/>
</dbReference>
<accession>S3DB47</accession>
<dbReference type="InterPro" id="IPR011701">
    <property type="entry name" value="MFS"/>
</dbReference>
<feature type="region of interest" description="Disordered" evidence="5">
    <location>
        <begin position="498"/>
        <end position="526"/>
    </location>
</feature>
<evidence type="ECO:0000256" key="1">
    <source>
        <dbReference type="ARBA" id="ARBA00004141"/>
    </source>
</evidence>
<feature type="transmembrane region" description="Helical" evidence="6">
    <location>
        <begin position="278"/>
        <end position="300"/>
    </location>
</feature>
<dbReference type="PROSITE" id="PS50850">
    <property type="entry name" value="MFS"/>
    <property type="match status" value="1"/>
</dbReference>
<gene>
    <name evidence="8" type="ORF">GLAREA_05034</name>
</gene>
<keyword evidence="3 6" id="KW-1133">Transmembrane helix</keyword>
<dbReference type="KEGG" id="glz:GLAREA_05034"/>
<feature type="compositionally biased region" description="Polar residues" evidence="5">
    <location>
        <begin position="498"/>
        <end position="509"/>
    </location>
</feature>
<dbReference type="InterPro" id="IPR036259">
    <property type="entry name" value="MFS_trans_sf"/>
</dbReference>
<feature type="transmembrane region" description="Helical" evidence="6">
    <location>
        <begin position="40"/>
        <end position="62"/>
    </location>
</feature>
<dbReference type="eggNOG" id="KOG0255">
    <property type="taxonomic scope" value="Eukaryota"/>
</dbReference>
<feature type="transmembrane region" description="Helical" evidence="6">
    <location>
        <begin position="443"/>
        <end position="461"/>
    </location>
</feature>
<comment type="subcellular location">
    <subcellularLocation>
        <location evidence="1">Membrane</location>
        <topology evidence="1">Multi-pass membrane protein</topology>
    </subcellularLocation>
</comment>